<dbReference type="GO" id="GO:0003908">
    <property type="term" value="F:methylated-DNA-[protein]-cysteine S-methyltransferase activity"/>
    <property type="evidence" value="ECO:0007669"/>
    <property type="project" value="UniProtKB-EC"/>
</dbReference>
<dbReference type="OrthoDB" id="1907495at2759"/>
<evidence type="ECO:0000256" key="1">
    <source>
        <dbReference type="ARBA" id="ARBA00001286"/>
    </source>
</evidence>
<reference evidence="14" key="1">
    <citation type="submission" date="2020-11" db="EMBL/GenBank/DDBJ databases">
        <authorList>
            <consortium name="DOE Joint Genome Institute"/>
            <person name="Ahrendt S."/>
            <person name="Riley R."/>
            <person name="Andreopoulos W."/>
            <person name="LaButti K."/>
            <person name="Pangilinan J."/>
            <person name="Ruiz-duenas F.J."/>
            <person name="Barrasa J.M."/>
            <person name="Sanchez-Garcia M."/>
            <person name="Camarero S."/>
            <person name="Miyauchi S."/>
            <person name="Serrano A."/>
            <person name="Linde D."/>
            <person name="Babiker R."/>
            <person name="Drula E."/>
            <person name="Ayuso-Fernandez I."/>
            <person name="Pacheco R."/>
            <person name="Padilla G."/>
            <person name="Ferreira P."/>
            <person name="Barriuso J."/>
            <person name="Kellner H."/>
            <person name="Castanera R."/>
            <person name="Alfaro M."/>
            <person name="Ramirez L."/>
            <person name="Pisabarro A.G."/>
            <person name="Kuo A."/>
            <person name="Tritt A."/>
            <person name="Lipzen A."/>
            <person name="He G."/>
            <person name="Yan M."/>
            <person name="Ng V."/>
            <person name="Cullen D."/>
            <person name="Martin F."/>
            <person name="Rosso M.-N."/>
            <person name="Henrissat B."/>
            <person name="Hibbett D."/>
            <person name="Martinez A.T."/>
            <person name="Grigoriev I.V."/>
        </authorList>
    </citation>
    <scope>NUCLEOTIDE SEQUENCE</scope>
    <source>
        <strain evidence="14">AH 44721</strain>
    </source>
</reference>
<protein>
    <recommendedName>
        <fullName evidence="4">Methylated-DNA--protein-cysteine methyltransferase</fullName>
        <ecNumber evidence="3">2.1.1.63</ecNumber>
    </recommendedName>
    <alternativeName>
        <fullName evidence="9">6-O-methylguanine-DNA methyltransferase</fullName>
    </alternativeName>
    <alternativeName>
        <fullName evidence="10">O-6-methylguanine-DNA-alkyltransferase</fullName>
    </alternativeName>
</protein>
<keyword evidence="15" id="KW-1185">Reference proteome</keyword>
<name>A0A9P5TRG3_GYMJU</name>
<evidence type="ECO:0000256" key="2">
    <source>
        <dbReference type="ARBA" id="ARBA00008711"/>
    </source>
</evidence>
<feature type="compositionally biased region" description="Basic and acidic residues" evidence="12">
    <location>
        <begin position="41"/>
        <end position="54"/>
    </location>
</feature>
<dbReference type="SUPFAM" id="SSF46767">
    <property type="entry name" value="Methylated DNA-protein cysteine methyltransferase, C-terminal domain"/>
    <property type="match status" value="1"/>
</dbReference>
<dbReference type="InterPro" id="IPR014048">
    <property type="entry name" value="MethylDNA_cys_MeTrfase_DNA-bd"/>
</dbReference>
<sequence length="200" mass="22423">MPVHRTNINRITSSSISNNTIRKVTGVNSRFFPNVASNQESPHDGDQDTMPHETGDDDLACEEHFFSEDSVIYYPATAEERRMYRAKDGRKLTPHQWAVYDFARTIPMGKVTTYKEVASAIGGSPRSVGNALRNNPFSPYVPCHRVIASSLFIGGFFGEWGKNHKTGLRYNDKVAILSEEGVEFDDKGNLLRAGKALWRP</sequence>
<dbReference type="Proteomes" id="UP000724874">
    <property type="component" value="Unassembled WGS sequence"/>
</dbReference>
<organism evidence="14 15">
    <name type="scientific">Gymnopilus junonius</name>
    <name type="common">Spectacular rustgill mushroom</name>
    <name type="synonym">Gymnopilus spectabilis subsp. junonius</name>
    <dbReference type="NCBI Taxonomy" id="109634"/>
    <lineage>
        <taxon>Eukaryota</taxon>
        <taxon>Fungi</taxon>
        <taxon>Dikarya</taxon>
        <taxon>Basidiomycota</taxon>
        <taxon>Agaricomycotina</taxon>
        <taxon>Agaricomycetes</taxon>
        <taxon>Agaricomycetidae</taxon>
        <taxon>Agaricales</taxon>
        <taxon>Agaricineae</taxon>
        <taxon>Hymenogastraceae</taxon>
        <taxon>Gymnopilus</taxon>
    </lineage>
</organism>
<comment type="catalytic activity">
    <reaction evidence="11">
        <text>a 6-O-methyl-2'-deoxyguanosine in DNA + L-cysteinyl-[protein] = S-methyl-L-cysteinyl-[protein] + a 2'-deoxyguanosine in DNA</text>
        <dbReference type="Rhea" id="RHEA:24000"/>
        <dbReference type="Rhea" id="RHEA-COMP:10131"/>
        <dbReference type="Rhea" id="RHEA-COMP:10132"/>
        <dbReference type="Rhea" id="RHEA-COMP:11367"/>
        <dbReference type="Rhea" id="RHEA-COMP:11368"/>
        <dbReference type="ChEBI" id="CHEBI:29950"/>
        <dbReference type="ChEBI" id="CHEBI:82612"/>
        <dbReference type="ChEBI" id="CHEBI:85445"/>
        <dbReference type="ChEBI" id="CHEBI:85448"/>
        <dbReference type="EC" id="2.1.1.63"/>
    </reaction>
</comment>
<comment type="caution">
    <text evidence="14">The sequence shown here is derived from an EMBL/GenBank/DDBJ whole genome shotgun (WGS) entry which is preliminary data.</text>
</comment>
<gene>
    <name evidence="14" type="ORF">CPB84DRAFT_1771021</name>
</gene>
<dbReference type="AlphaFoldDB" id="A0A9P5TRG3"/>
<keyword evidence="8" id="KW-0234">DNA repair</keyword>
<dbReference type="Pfam" id="PF01035">
    <property type="entry name" value="DNA_binding_1"/>
    <property type="match status" value="1"/>
</dbReference>
<keyword evidence="6" id="KW-0808">Transferase</keyword>
<evidence type="ECO:0000313" key="15">
    <source>
        <dbReference type="Proteomes" id="UP000724874"/>
    </source>
</evidence>
<dbReference type="PROSITE" id="PS00374">
    <property type="entry name" value="MGMT"/>
    <property type="match status" value="1"/>
</dbReference>
<evidence type="ECO:0000256" key="7">
    <source>
        <dbReference type="ARBA" id="ARBA00022763"/>
    </source>
</evidence>
<evidence type="ECO:0000259" key="13">
    <source>
        <dbReference type="Pfam" id="PF01035"/>
    </source>
</evidence>
<dbReference type="PANTHER" id="PTHR10815:SF13">
    <property type="entry name" value="METHYLATED-DNA--PROTEIN-CYSTEINE METHYLTRANSFERASE"/>
    <property type="match status" value="1"/>
</dbReference>
<feature type="region of interest" description="Disordered" evidence="12">
    <location>
        <begin position="33"/>
        <end position="56"/>
    </location>
</feature>
<dbReference type="InterPro" id="IPR001497">
    <property type="entry name" value="MethylDNA_cys_MeTrfase_AS"/>
</dbReference>
<dbReference type="CDD" id="cd06445">
    <property type="entry name" value="ATase"/>
    <property type="match status" value="1"/>
</dbReference>
<evidence type="ECO:0000256" key="8">
    <source>
        <dbReference type="ARBA" id="ARBA00023204"/>
    </source>
</evidence>
<proteinExistence type="inferred from homology"/>
<keyword evidence="7" id="KW-0227">DNA damage</keyword>
<dbReference type="EMBL" id="JADNYJ010000021">
    <property type="protein sequence ID" value="KAF8905719.1"/>
    <property type="molecule type" value="Genomic_DNA"/>
</dbReference>
<evidence type="ECO:0000256" key="11">
    <source>
        <dbReference type="ARBA" id="ARBA00049348"/>
    </source>
</evidence>
<evidence type="ECO:0000256" key="3">
    <source>
        <dbReference type="ARBA" id="ARBA00011918"/>
    </source>
</evidence>
<dbReference type="GO" id="GO:0006281">
    <property type="term" value="P:DNA repair"/>
    <property type="evidence" value="ECO:0007669"/>
    <property type="project" value="UniProtKB-KW"/>
</dbReference>
<evidence type="ECO:0000256" key="6">
    <source>
        <dbReference type="ARBA" id="ARBA00022679"/>
    </source>
</evidence>
<comment type="catalytic activity">
    <reaction evidence="1">
        <text>a 4-O-methyl-thymidine in DNA + L-cysteinyl-[protein] = a thymidine in DNA + S-methyl-L-cysteinyl-[protein]</text>
        <dbReference type="Rhea" id="RHEA:53428"/>
        <dbReference type="Rhea" id="RHEA-COMP:10131"/>
        <dbReference type="Rhea" id="RHEA-COMP:10132"/>
        <dbReference type="Rhea" id="RHEA-COMP:13555"/>
        <dbReference type="Rhea" id="RHEA-COMP:13556"/>
        <dbReference type="ChEBI" id="CHEBI:29950"/>
        <dbReference type="ChEBI" id="CHEBI:82612"/>
        <dbReference type="ChEBI" id="CHEBI:137386"/>
        <dbReference type="ChEBI" id="CHEBI:137387"/>
        <dbReference type="EC" id="2.1.1.63"/>
    </reaction>
</comment>
<dbReference type="PANTHER" id="PTHR10815">
    <property type="entry name" value="METHYLATED-DNA--PROTEIN-CYSTEINE METHYLTRANSFERASE"/>
    <property type="match status" value="1"/>
</dbReference>
<dbReference type="InterPro" id="IPR036217">
    <property type="entry name" value="MethylDNA_cys_MeTrfase_DNAb"/>
</dbReference>
<evidence type="ECO:0000256" key="10">
    <source>
        <dbReference type="ARBA" id="ARBA00031621"/>
    </source>
</evidence>
<feature type="domain" description="Methylated-DNA-[protein]-cysteine S-methyltransferase DNA binding" evidence="13">
    <location>
        <begin position="95"/>
        <end position="168"/>
    </location>
</feature>
<evidence type="ECO:0000256" key="5">
    <source>
        <dbReference type="ARBA" id="ARBA00022603"/>
    </source>
</evidence>
<dbReference type="InterPro" id="IPR036388">
    <property type="entry name" value="WH-like_DNA-bd_sf"/>
</dbReference>
<dbReference type="NCBIfam" id="TIGR00589">
    <property type="entry name" value="ogt"/>
    <property type="match status" value="1"/>
</dbReference>
<evidence type="ECO:0000256" key="12">
    <source>
        <dbReference type="SAM" id="MobiDB-lite"/>
    </source>
</evidence>
<evidence type="ECO:0000313" key="14">
    <source>
        <dbReference type="EMBL" id="KAF8905719.1"/>
    </source>
</evidence>
<evidence type="ECO:0000256" key="4">
    <source>
        <dbReference type="ARBA" id="ARBA00015377"/>
    </source>
</evidence>
<dbReference type="EC" id="2.1.1.63" evidence="3"/>
<comment type="similarity">
    <text evidence="2">Belongs to the MGMT family.</text>
</comment>
<accession>A0A9P5TRG3</accession>
<keyword evidence="5 14" id="KW-0489">Methyltransferase</keyword>
<evidence type="ECO:0000256" key="9">
    <source>
        <dbReference type="ARBA" id="ARBA00030795"/>
    </source>
</evidence>
<dbReference type="Gene3D" id="1.10.10.10">
    <property type="entry name" value="Winged helix-like DNA-binding domain superfamily/Winged helix DNA-binding domain"/>
    <property type="match status" value="1"/>
</dbReference>
<dbReference type="GO" id="GO:0032259">
    <property type="term" value="P:methylation"/>
    <property type="evidence" value="ECO:0007669"/>
    <property type="project" value="UniProtKB-KW"/>
</dbReference>